<comment type="caution">
    <text evidence="1">The sequence shown here is derived from an EMBL/GenBank/DDBJ whole genome shotgun (WGS) entry which is preliminary data.</text>
</comment>
<evidence type="ECO:0000313" key="1">
    <source>
        <dbReference type="EMBL" id="HJG86439.1"/>
    </source>
</evidence>
<gene>
    <name evidence="1" type="ORF">K8V01_05370</name>
</gene>
<evidence type="ECO:0000313" key="2">
    <source>
        <dbReference type="Proteomes" id="UP000760668"/>
    </source>
</evidence>
<reference evidence="1" key="1">
    <citation type="journal article" date="2021" name="PeerJ">
        <title>Extensive microbial diversity within the chicken gut microbiome revealed by metagenomics and culture.</title>
        <authorList>
            <person name="Gilroy R."/>
            <person name="Ravi A."/>
            <person name="Getino M."/>
            <person name="Pursley I."/>
            <person name="Horton D.L."/>
            <person name="Alikhan N.F."/>
            <person name="Baker D."/>
            <person name="Gharbi K."/>
            <person name="Hall N."/>
            <person name="Watson M."/>
            <person name="Adriaenssens E.M."/>
            <person name="Foster-Nyarko E."/>
            <person name="Jarju S."/>
            <person name="Secka A."/>
            <person name="Antonio M."/>
            <person name="Oren A."/>
            <person name="Chaudhuri R.R."/>
            <person name="La Ragione R."/>
            <person name="Hildebrand F."/>
            <person name="Pallen M.J."/>
        </authorList>
    </citation>
    <scope>NUCLEOTIDE SEQUENCE</scope>
    <source>
        <strain evidence="1">CHK179-5677</strain>
    </source>
</reference>
<sequence>MEKQEKAAIASSNARKFKIGRREYTAVDKRTYQLDKRVPSGKACIKTCAIRVVRDRPSLMDIYRIEHWLLGKGFYQKSSVPKADRERILAEYNLQYDEGLRRYCNSEEALWELFLKKFPAKIADEHITSYGELLYRAKHRR</sequence>
<proteinExistence type="predicted"/>
<reference evidence="1" key="2">
    <citation type="submission" date="2021-09" db="EMBL/GenBank/DDBJ databases">
        <authorList>
            <person name="Gilroy R."/>
        </authorList>
    </citation>
    <scope>NUCLEOTIDE SEQUENCE</scope>
    <source>
        <strain evidence="1">CHK179-5677</strain>
    </source>
</reference>
<dbReference type="EMBL" id="DYUC01000048">
    <property type="protein sequence ID" value="HJG86439.1"/>
    <property type="molecule type" value="Genomic_DNA"/>
</dbReference>
<organism evidence="1 2">
    <name type="scientific">Pseudoflavonifractor capillosus</name>
    <dbReference type="NCBI Taxonomy" id="106588"/>
    <lineage>
        <taxon>Bacteria</taxon>
        <taxon>Bacillati</taxon>
        <taxon>Bacillota</taxon>
        <taxon>Clostridia</taxon>
        <taxon>Eubacteriales</taxon>
        <taxon>Oscillospiraceae</taxon>
        <taxon>Pseudoflavonifractor</taxon>
    </lineage>
</organism>
<name>A0A921SSQ2_9FIRM</name>
<dbReference type="Proteomes" id="UP000760668">
    <property type="component" value="Unassembled WGS sequence"/>
</dbReference>
<protein>
    <submittedName>
        <fullName evidence="1">Uncharacterized protein</fullName>
    </submittedName>
</protein>
<accession>A0A921SSQ2</accession>
<dbReference type="AlphaFoldDB" id="A0A921SSQ2"/>
<dbReference type="RefSeq" id="WP_295368135.1">
    <property type="nucleotide sequence ID" value="NZ_DYUC01000048.1"/>
</dbReference>